<proteinExistence type="predicted"/>
<reference evidence="3 4" key="1">
    <citation type="submission" date="2019-08" db="EMBL/GenBank/DDBJ databases">
        <title>Amphibian skin-associated Pigmentiphaga: genome sequence and occurrence across geography and hosts.</title>
        <authorList>
            <person name="Bletz M.C."/>
            <person name="Bunk B."/>
            <person name="Sproeer C."/>
            <person name="Biwer P."/>
            <person name="Reiter S."/>
            <person name="Rabemananjara F.C.E."/>
            <person name="Schulz S."/>
            <person name="Overmann J."/>
            <person name="Vences M."/>
        </authorList>
    </citation>
    <scope>NUCLEOTIDE SEQUENCE [LARGE SCALE GENOMIC DNA]</scope>
    <source>
        <strain evidence="3 4">Mada1488</strain>
    </source>
</reference>
<feature type="domain" description="DUF2231" evidence="2">
    <location>
        <begin position="20"/>
        <end position="153"/>
    </location>
</feature>
<dbReference type="KEGG" id="pacr:FXN63_03010"/>
<evidence type="ECO:0000259" key="2">
    <source>
        <dbReference type="Pfam" id="PF09990"/>
    </source>
</evidence>
<evidence type="ECO:0000313" key="3">
    <source>
        <dbReference type="EMBL" id="QEI04925.1"/>
    </source>
</evidence>
<dbReference type="OrthoDB" id="2873672at2"/>
<dbReference type="EMBL" id="CP043046">
    <property type="protein sequence ID" value="QEI04925.1"/>
    <property type="molecule type" value="Genomic_DNA"/>
</dbReference>
<dbReference type="AlphaFoldDB" id="A0A5C0ASF0"/>
<name>A0A5C0ASF0_9BURK</name>
<feature type="transmembrane region" description="Helical" evidence="1">
    <location>
        <begin position="59"/>
        <end position="80"/>
    </location>
</feature>
<feature type="transmembrane region" description="Helical" evidence="1">
    <location>
        <begin position="92"/>
        <end position="111"/>
    </location>
</feature>
<dbReference type="InterPro" id="IPR016923">
    <property type="entry name" value="UCP029509"/>
</dbReference>
<dbReference type="Pfam" id="PF09990">
    <property type="entry name" value="DUF2231"/>
    <property type="match status" value="1"/>
</dbReference>
<protein>
    <submittedName>
        <fullName evidence="3">DUF2231 domain-containing protein</fullName>
    </submittedName>
</protein>
<dbReference type="RefSeq" id="WP_148812715.1">
    <property type="nucleotide sequence ID" value="NZ_CP043046.1"/>
</dbReference>
<keyword evidence="1" id="KW-0812">Transmembrane</keyword>
<sequence length="160" mass="16985">MEKFGQPLPEDTPTRVAVARHPLHPMLVPFPIAFLLGGLASDLAWLFTADTFWARTSLWLVGCGALMGVLAGIAGTVELLAVRGIRHRAASWNHFVVAVMLLGVSIVNWLSRLGDAAGTILPYGLFLSSLGALLVGVAGWLGGKLVFEHQVGVGDDDTDD</sequence>
<keyword evidence="1" id="KW-0472">Membrane</keyword>
<keyword evidence="4" id="KW-1185">Reference proteome</keyword>
<dbReference type="InterPro" id="IPR019251">
    <property type="entry name" value="DUF2231_TM"/>
</dbReference>
<dbReference type="PIRSF" id="PIRSF029509">
    <property type="entry name" value="UCP029509"/>
    <property type="match status" value="1"/>
</dbReference>
<evidence type="ECO:0000256" key="1">
    <source>
        <dbReference type="SAM" id="Phobius"/>
    </source>
</evidence>
<accession>A0A5C0ASF0</accession>
<dbReference type="Proteomes" id="UP000325161">
    <property type="component" value="Chromosome"/>
</dbReference>
<evidence type="ECO:0000313" key="4">
    <source>
        <dbReference type="Proteomes" id="UP000325161"/>
    </source>
</evidence>
<gene>
    <name evidence="3" type="ORF">FXN63_03010</name>
</gene>
<feature type="transmembrane region" description="Helical" evidence="1">
    <location>
        <begin position="123"/>
        <end position="141"/>
    </location>
</feature>
<keyword evidence="1" id="KW-1133">Transmembrane helix</keyword>
<feature type="transmembrane region" description="Helical" evidence="1">
    <location>
        <begin position="27"/>
        <end position="47"/>
    </location>
</feature>
<organism evidence="3 4">
    <name type="scientific">Pigmentiphaga aceris</name>
    <dbReference type="NCBI Taxonomy" id="1940612"/>
    <lineage>
        <taxon>Bacteria</taxon>
        <taxon>Pseudomonadati</taxon>
        <taxon>Pseudomonadota</taxon>
        <taxon>Betaproteobacteria</taxon>
        <taxon>Burkholderiales</taxon>
        <taxon>Alcaligenaceae</taxon>
        <taxon>Pigmentiphaga</taxon>
    </lineage>
</organism>